<dbReference type="InterPro" id="IPR002491">
    <property type="entry name" value="ABC_transptr_periplasmic_BD"/>
</dbReference>
<dbReference type="PANTHER" id="PTHR30535:SF4">
    <property type="entry name" value="HEMIN-BINDING PERIPLASMIC PROTEIN HMUT"/>
    <property type="match status" value="1"/>
</dbReference>
<feature type="signal peptide" evidence="1">
    <location>
        <begin position="1"/>
        <end position="22"/>
    </location>
</feature>
<dbReference type="Pfam" id="PF01497">
    <property type="entry name" value="Peripla_BP_2"/>
    <property type="match status" value="1"/>
</dbReference>
<proteinExistence type="predicted"/>
<feature type="domain" description="Fe/B12 periplasmic-binding" evidence="2">
    <location>
        <begin position="29"/>
        <end position="288"/>
    </location>
</feature>
<dbReference type="PROSITE" id="PS50983">
    <property type="entry name" value="FE_B12_PBP"/>
    <property type="match status" value="1"/>
</dbReference>
<evidence type="ECO:0000313" key="4">
    <source>
        <dbReference type="Proteomes" id="UP000243606"/>
    </source>
</evidence>
<dbReference type="InterPro" id="IPR050902">
    <property type="entry name" value="ABC_Transporter_SBP"/>
</dbReference>
<dbReference type="SUPFAM" id="SSF53807">
    <property type="entry name" value="Helical backbone' metal receptor"/>
    <property type="match status" value="1"/>
</dbReference>
<dbReference type="OrthoDB" id="9797736at2"/>
<evidence type="ECO:0000256" key="1">
    <source>
        <dbReference type="SAM" id="SignalP"/>
    </source>
</evidence>
<accession>A0A1I3MI62</accession>
<name>A0A1I3MI62_9PSED</name>
<sequence>MKRLNAVLALCASVLFCGSALAAEPLPQRWISSGGSLSEWVVALGGESRLVGVDSTSQHPQSLRALPSIGYQRQLAAEGMLTLRPDVLIGSEEMGPPPVLAQLRGAGVRVEMLSAKADLPSLRASLRRIGMLLGEPQRAEQAFAAYQQRLQQQTDWLVTAQREQAMPGVLLLLGHAGGSPMVGGKDTSADWLIERAGGRNLASHHGYKALSTEALLALDPEVVIIADRSLAGDAAREALLQQNPALAATRAARNQRLLMLDPTLLVGGLGPRLPDGLATLSAAFYPASQPLVAEAKPTL</sequence>
<feature type="chain" id="PRO_5017306311" evidence="1">
    <location>
        <begin position="23"/>
        <end position="299"/>
    </location>
</feature>
<gene>
    <name evidence="3" type="ORF">SAMN05216206_3298</name>
</gene>
<dbReference type="EMBL" id="FOQL01000004">
    <property type="protein sequence ID" value="SFI96834.1"/>
    <property type="molecule type" value="Genomic_DNA"/>
</dbReference>
<evidence type="ECO:0000259" key="2">
    <source>
        <dbReference type="PROSITE" id="PS50983"/>
    </source>
</evidence>
<dbReference type="STRING" id="425504.SAMN05216206_3298"/>
<dbReference type="RefSeq" id="WP_090243839.1">
    <property type="nucleotide sequence ID" value="NZ_FOQL01000004.1"/>
</dbReference>
<dbReference type="AlphaFoldDB" id="A0A1I3MI62"/>
<dbReference type="PANTHER" id="PTHR30535">
    <property type="entry name" value="VITAMIN B12-BINDING PROTEIN"/>
    <property type="match status" value="1"/>
</dbReference>
<dbReference type="Proteomes" id="UP000243606">
    <property type="component" value="Unassembled WGS sequence"/>
</dbReference>
<evidence type="ECO:0000313" key="3">
    <source>
        <dbReference type="EMBL" id="SFI96834.1"/>
    </source>
</evidence>
<keyword evidence="1" id="KW-0732">Signal</keyword>
<protein>
    <submittedName>
        <fullName evidence="3">Iron complex transport system substrate-binding protein</fullName>
    </submittedName>
</protein>
<keyword evidence="4" id="KW-1185">Reference proteome</keyword>
<dbReference type="Gene3D" id="3.40.50.1980">
    <property type="entry name" value="Nitrogenase molybdenum iron protein domain"/>
    <property type="match status" value="2"/>
</dbReference>
<organism evidence="3 4">
    <name type="scientific">Pseudomonas guineae</name>
    <dbReference type="NCBI Taxonomy" id="425504"/>
    <lineage>
        <taxon>Bacteria</taxon>
        <taxon>Pseudomonadati</taxon>
        <taxon>Pseudomonadota</taxon>
        <taxon>Gammaproteobacteria</taxon>
        <taxon>Pseudomonadales</taxon>
        <taxon>Pseudomonadaceae</taxon>
        <taxon>Pseudomonas</taxon>
    </lineage>
</organism>
<reference evidence="4" key="1">
    <citation type="submission" date="2016-10" db="EMBL/GenBank/DDBJ databases">
        <authorList>
            <person name="Varghese N."/>
            <person name="Submissions S."/>
        </authorList>
    </citation>
    <scope>NUCLEOTIDE SEQUENCE [LARGE SCALE GENOMIC DNA]</scope>
    <source>
        <strain evidence="4">LMG 24016</strain>
    </source>
</reference>